<keyword evidence="2" id="KW-1185">Reference proteome</keyword>
<evidence type="ECO:0000313" key="2">
    <source>
        <dbReference type="Proteomes" id="UP000033684"/>
    </source>
</evidence>
<comment type="caution">
    <text evidence="1">The sequence shown here is derived from an EMBL/GenBank/DDBJ whole genome shotgun (WGS) entry which is preliminary data.</text>
</comment>
<protein>
    <submittedName>
        <fullName evidence="1">Uncharacterized protein</fullName>
    </submittedName>
</protein>
<dbReference type="EMBL" id="LAJX01000033">
    <property type="protein sequence ID" value="KJV07496.1"/>
    <property type="molecule type" value="Genomic_DNA"/>
</dbReference>
<evidence type="ECO:0000313" key="1">
    <source>
        <dbReference type="EMBL" id="KJV07496.1"/>
    </source>
</evidence>
<gene>
    <name evidence="1" type="ORF">VZ94_04385</name>
</gene>
<reference evidence="1 2" key="2">
    <citation type="journal article" date="2016" name="Microb. Ecol.">
        <title>Genome Characteristics of a Novel Type I Methanotroph (Sn10-6) Isolated from a Flooded Indian Rice Field.</title>
        <authorList>
            <person name="Rahalkar M.C."/>
            <person name="Pandit P.S."/>
            <person name="Dhakephalkar P.K."/>
            <person name="Pore S."/>
            <person name="Arora P."/>
            <person name="Kapse N."/>
        </authorList>
    </citation>
    <scope>NUCLEOTIDE SEQUENCE [LARGE SCALE GENOMIC DNA]</scope>
    <source>
        <strain evidence="1 2">Sn10-6</strain>
    </source>
</reference>
<organism evidence="1 2">
    <name type="scientific">Methylocucumis oryzae</name>
    <dbReference type="NCBI Taxonomy" id="1632867"/>
    <lineage>
        <taxon>Bacteria</taxon>
        <taxon>Pseudomonadati</taxon>
        <taxon>Pseudomonadota</taxon>
        <taxon>Gammaproteobacteria</taxon>
        <taxon>Methylococcales</taxon>
        <taxon>Methylococcaceae</taxon>
        <taxon>Methylocucumis</taxon>
    </lineage>
</organism>
<reference evidence="2" key="1">
    <citation type="submission" date="2015-03" db="EMBL/GenBank/DDBJ databases">
        <title>Draft genome sequence of a novel methanotroph (Sn10-6) isolated from flooded ricefield rhizosphere in India.</title>
        <authorList>
            <person name="Pandit P.S."/>
            <person name="Pore S.D."/>
            <person name="Arora P."/>
            <person name="Kapse N.G."/>
            <person name="Dhakephalkar P.K."/>
            <person name="Rahalkar M.C."/>
        </authorList>
    </citation>
    <scope>NUCLEOTIDE SEQUENCE [LARGE SCALE GENOMIC DNA]</scope>
    <source>
        <strain evidence="2">Sn10-6</strain>
    </source>
</reference>
<dbReference type="AlphaFoldDB" id="A0A0F3IL97"/>
<dbReference type="Proteomes" id="UP000033684">
    <property type="component" value="Unassembled WGS sequence"/>
</dbReference>
<name>A0A0F3IL97_9GAMM</name>
<dbReference type="RefSeq" id="WP_045778304.1">
    <property type="nucleotide sequence ID" value="NZ_LAJX01000033.1"/>
</dbReference>
<proteinExistence type="predicted"/>
<sequence>MIFASFYAQIKNATQTDELHRFNKALTVFSQFQGFFGGYGRDQFNIALTAKSTNLTTGVLLSGDSGDDMFNLTLPKAALKALAANKGKLIADDGEGGTETLPALLLDGGEDYVFGKDTDYDTLNFSVPRDTLFNISVIAGSKVGSDGHANDVAAVRANGQLLTTFYGIEWFELDLGAGNDKVTTKYSAVINTYDGNDNIVTEGGVNYITGGLGADTIVGGGYDVVYYNTASIIDIAKPKTQCWRSKRR</sequence>
<accession>A0A0F3IL97</accession>